<name>A0ABP0IJS2_9DINO</name>
<feature type="signal peptide" evidence="4">
    <location>
        <begin position="1"/>
        <end position="19"/>
    </location>
</feature>
<protein>
    <submittedName>
        <fullName evidence="6">Uncharacterized oxidoreductase C26F1.07</fullName>
    </submittedName>
</protein>
<feature type="chain" id="PRO_5046964049" evidence="4">
    <location>
        <begin position="20"/>
        <end position="367"/>
    </location>
</feature>
<dbReference type="PRINTS" id="PR00069">
    <property type="entry name" value="ALDKETRDTASE"/>
</dbReference>
<dbReference type="EMBL" id="CAXAMM010003903">
    <property type="protein sequence ID" value="CAK9001644.1"/>
    <property type="molecule type" value="Genomic_DNA"/>
</dbReference>
<proteinExistence type="inferred from homology"/>
<evidence type="ECO:0000313" key="6">
    <source>
        <dbReference type="EMBL" id="CAK9001644.1"/>
    </source>
</evidence>
<comment type="caution">
    <text evidence="6">The sequence shown here is derived from an EMBL/GenBank/DDBJ whole genome shotgun (WGS) entry which is preliminary data.</text>
</comment>
<evidence type="ECO:0000256" key="4">
    <source>
        <dbReference type="SAM" id="SignalP"/>
    </source>
</evidence>
<accession>A0ABP0IJS2</accession>
<dbReference type="InterPro" id="IPR020471">
    <property type="entry name" value="AKR"/>
</dbReference>
<comment type="similarity">
    <text evidence="1">Belongs to the aldo/keto reductase family.</text>
</comment>
<keyword evidence="2" id="KW-0521">NADP</keyword>
<gene>
    <name evidence="6" type="ORF">SCF082_LOCUS7023</name>
</gene>
<dbReference type="Gene3D" id="3.20.20.100">
    <property type="entry name" value="NADP-dependent oxidoreductase domain"/>
    <property type="match status" value="1"/>
</dbReference>
<dbReference type="PANTHER" id="PTHR43827">
    <property type="entry name" value="2,5-DIKETO-D-GLUCONIC ACID REDUCTASE"/>
    <property type="match status" value="1"/>
</dbReference>
<organism evidence="6 7">
    <name type="scientific">Durusdinium trenchii</name>
    <dbReference type="NCBI Taxonomy" id="1381693"/>
    <lineage>
        <taxon>Eukaryota</taxon>
        <taxon>Sar</taxon>
        <taxon>Alveolata</taxon>
        <taxon>Dinophyceae</taxon>
        <taxon>Suessiales</taxon>
        <taxon>Symbiodiniaceae</taxon>
        <taxon>Durusdinium</taxon>
    </lineage>
</organism>
<evidence type="ECO:0000256" key="2">
    <source>
        <dbReference type="ARBA" id="ARBA00022857"/>
    </source>
</evidence>
<feature type="domain" description="NADP-dependent oxidoreductase" evidence="5">
    <location>
        <begin position="76"/>
        <end position="221"/>
    </location>
</feature>
<reference evidence="6 7" key="1">
    <citation type="submission" date="2024-02" db="EMBL/GenBank/DDBJ databases">
        <authorList>
            <person name="Chen Y."/>
            <person name="Shah S."/>
            <person name="Dougan E. K."/>
            <person name="Thang M."/>
            <person name="Chan C."/>
        </authorList>
    </citation>
    <scope>NUCLEOTIDE SEQUENCE [LARGE SCALE GENOMIC DNA]</scope>
</reference>
<sequence length="367" mass="41886">MSGAARALLRALQLWLVSGEYQWGSPVTLLRANHGLHLPFPQRSVLVPTDGDLETQMSLMNGLQMPLLIYRLGPVWEFPFKTKIYEKVREALQLGYRHLDFSEHYGAEKEVVRAIQDSGVPREALFLAGKLSAADHYPLGALRAVQQQMKHLDLTYLDLFMLTKPIYDPAVLRAVWEILESYHHRGIFRSLGVSNFDLVSLELLEQVAKVPPVYLQNRSLVFSVFYFCDGWSDQEKERHWSDLSSTSDLEQDPGSLATSRCQLLSWHLTPRALQRVSTASQEARKVELYSFSQPRSYWNLICHARCHARSVPCTTPSFQLVLDTIVYSWKLIRAPSTAHWRFSLYDVQGFEAGVLDPAGVHENPFDP</sequence>
<dbReference type="Pfam" id="PF00248">
    <property type="entry name" value="Aldo_ket_red"/>
    <property type="match status" value="1"/>
</dbReference>
<dbReference type="InterPro" id="IPR023210">
    <property type="entry name" value="NADP_OxRdtase_dom"/>
</dbReference>
<dbReference type="InterPro" id="IPR018170">
    <property type="entry name" value="Aldo/ket_reductase_CS"/>
</dbReference>
<dbReference type="Proteomes" id="UP001642464">
    <property type="component" value="Unassembled WGS sequence"/>
</dbReference>
<dbReference type="PROSITE" id="PS00062">
    <property type="entry name" value="ALDOKETO_REDUCTASE_2"/>
    <property type="match status" value="1"/>
</dbReference>
<evidence type="ECO:0000256" key="3">
    <source>
        <dbReference type="ARBA" id="ARBA00023002"/>
    </source>
</evidence>
<keyword evidence="3" id="KW-0560">Oxidoreductase</keyword>
<dbReference type="PANTHER" id="PTHR43827:SF3">
    <property type="entry name" value="NADP-DEPENDENT OXIDOREDUCTASE DOMAIN-CONTAINING PROTEIN"/>
    <property type="match status" value="1"/>
</dbReference>
<evidence type="ECO:0000256" key="1">
    <source>
        <dbReference type="ARBA" id="ARBA00007905"/>
    </source>
</evidence>
<keyword evidence="4" id="KW-0732">Signal</keyword>
<keyword evidence="7" id="KW-1185">Reference proteome</keyword>
<dbReference type="SUPFAM" id="SSF51430">
    <property type="entry name" value="NAD(P)-linked oxidoreductase"/>
    <property type="match status" value="1"/>
</dbReference>
<dbReference type="InterPro" id="IPR036812">
    <property type="entry name" value="NAD(P)_OxRdtase_dom_sf"/>
</dbReference>
<evidence type="ECO:0000313" key="7">
    <source>
        <dbReference type="Proteomes" id="UP001642464"/>
    </source>
</evidence>
<evidence type="ECO:0000259" key="5">
    <source>
        <dbReference type="Pfam" id="PF00248"/>
    </source>
</evidence>